<evidence type="ECO:0000313" key="4">
    <source>
        <dbReference type="Proteomes" id="UP000175691"/>
    </source>
</evidence>
<keyword evidence="2" id="KW-0175">Coiled coil</keyword>
<dbReference type="Gene3D" id="1.10.10.60">
    <property type="entry name" value="Homeodomain-like"/>
    <property type="match status" value="1"/>
</dbReference>
<dbReference type="InterPro" id="IPR002514">
    <property type="entry name" value="Transposase_8"/>
</dbReference>
<dbReference type="AlphaFoldDB" id="A0A1E7ZH26"/>
<dbReference type="EMBL" id="MDHN01000001">
    <property type="protein sequence ID" value="OFC72752.1"/>
    <property type="molecule type" value="Genomic_DNA"/>
</dbReference>
<dbReference type="GO" id="GO:0006313">
    <property type="term" value="P:DNA transposition"/>
    <property type="evidence" value="ECO:0007669"/>
    <property type="project" value="InterPro"/>
</dbReference>
<name>A0A1E7ZH26_9ALTE</name>
<proteinExistence type="inferred from homology"/>
<evidence type="ECO:0000256" key="2">
    <source>
        <dbReference type="SAM" id="Coils"/>
    </source>
</evidence>
<protein>
    <submittedName>
        <fullName evidence="3">Transposase</fullName>
    </submittedName>
</protein>
<dbReference type="STRING" id="1656094.BFC18_00040"/>
<dbReference type="GO" id="GO:0004803">
    <property type="term" value="F:transposase activity"/>
    <property type="evidence" value="ECO:0007669"/>
    <property type="project" value="InterPro"/>
</dbReference>
<dbReference type="PANTHER" id="PTHR33215">
    <property type="entry name" value="PROTEIN DISTAL ANTENNA"/>
    <property type="match status" value="1"/>
</dbReference>
<gene>
    <name evidence="3" type="ORF">BFC18_00040</name>
</gene>
<dbReference type="InterPro" id="IPR051839">
    <property type="entry name" value="RD_transcriptional_regulator"/>
</dbReference>
<dbReference type="InterPro" id="IPR009057">
    <property type="entry name" value="Homeodomain-like_sf"/>
</dbReference>
<dbReference type="Proteomes" id="UP000175691">
    <property type="component" value="Unassembled WGS sequence"/>
</dbReference>
<dbReference type="SUPFAM" id="SSF46689">
    <property type="entry name" value="Homeodomain-like"/>
    <property type="match status" value="1"/>
</dbReference>
<feature type="coiled-coil region" evidence="2">
    <location>
        <begin position="62"/>
        <end position="89"/>
    </location>
</feature>
<evidence type="ECO:0000313" key="3">
    <source>
        <dbReference type="EMBL" id="OFC72752.1"/>
    </source>
</evidence>
<dbReference type="GO" id="GO:0003677">
    <property type="term" value="F:DNA binding"/>
    <property type="evidence" value="ECO:0007669"/>
    <property type="project" value="InterPro"/>
</dbReference>
<reference evidence="3 4" key="1">
    <citation type="submission" date="2016-08" db="EMBL/GenBank/DDBJ databases">
        <authorList>
            <person name="Seilhamer J.J."/>
        </authorList>
    </citation>
    <scope>NUCLEOTIDE SEQUENCE [LARGE SCALE GENOMIC DNA]</scope>
    <source>
        <strain evidence="3 4">KCTC 42603</strain>
    </source>
</reference>
<comment type="similarity">
    <text evidence="1">Belongs to the transposase 8 family.</text>
</comment>
<evidence type="ECO:0000256" key="1">
    <source>
        <dbReference type="ARBA" id="ARBA00009964"/>
    </source>
</evidence>
<organism evidence="3 4">
    <name type="scientific">Alteromonas confluentis</name>
    <dbReference type="NCBI Taxonomy" id="1656094"/>
    <lineage>
        <taxon>Bacteria</taxon>
        <taxon>Pseudomonadati</taxon>
        <taxon>Pseudomonadota</taxon>
        <taxon>Gammaproteobacteria</taxon>
        <taxon>Alteromonadales</taxon>
        <taxon>Alteromonadaceae</taxon>
        <taxon>Alteromonas/Salinimonas group</taxon>
        <taxon>Alteromonas</taxon>
    </lineage>
</organism>
<sequence length="102" mass="11783">MKRQRRSFSPEFKHDSASLVVDQGYSMTEASRAVDVHENTLRKWVRQLEAERGGSTPKSKALTPEQQRIQELEARVNRLEREKTILKKATALLMSDDLKSTR</sequence>
<dbReference type="Pfam" id="PF01527">
    <property type="entry name" value="HTH_Tnp_1"/>
    <property type="match status" value="1"/>
</dbReference>
<keyword evidence="4" id="KW-1185">Reference proteome</keyword>
<dbReference type="PANTHER" id="PTHR33215:SF12">
    <property type="entry name" value="TRANSPOSASE INSN FOR INSERTION SEQUENCE ELEMENT IS911A-RELATED"/>
    <property type="match status" value="1"/>
</dbReference>
<comment type="caution">
    <text evidence="3">The sequence shown here is derived from an EMBL/GenBank/DDBJ whole genome shotgun (WGS) entry which is preliminary data.</text>
</comment>
<accession>A0A1E7ZH26</accession>